<accession>A0AAJ0FXF3</accession>
<evidence type="ECO:0000313" key="3">
    <source>
        <dbReference type="Proteomes" id="UP001251528"/>
    </source>
</evidence>
<dbReference type="Proteomes" id="UP001251528">
    <property type="component" value="Unassembled WGS sequence"/>
</dbReference>
<protein>
    <submittedName>
        <fullName evidence="2">Uncharacterized protein</fullName>
    </submittedName>
</protein>
<dbReference type="AlphaFoldDB" id="A0AAJ0FXF3"/>
<feature type="transmembrane region" description="Helical" evidence="1">
    <location>
        <begin position="48"/>
        <end position="71"/>
    </location>
</feature>
<reference evidence="2" key="1">
    <citation type="submission" date="2023-06" db="EMBL/GenBank/DDBJ databases">
        <title>Conoideocrella luteorostrata (Hypocreales: Clavicipitaceae), a potential biocontrol fungus for elongate hemlock scale in United States Christmas tree production areas.</title>
        <authorList>
            <person name="Barrett H."/>
            <person name="Lovett B."/>
            <person name="Macias A.M."/>
            <person name="Stajich J.E."/>
            <person name="Kasson M.T."/>
        </authorList>
    </citation>
    <scope>NUCLEOTIDE SEQUENCE</scope>
    <source>
        <strain evidence="2">ARSEF 14590</strain>
    </source>
</reference>
<feature type="transmembrane region" description="Helical" evidence="1">
    <location>
        <begin position="21"/>
        <end position="42"/>
    </location>
</feature>
<evidence type="ECO:0000256" key="1">
    <source>
        <dbReference type="SAM" id="Phobius"/>
    </source>
</evidence>
<dbReference type="EMBL" id="JASWJB010000265">
    <property type="protein sequence ID" value="KAK2592455.1"/>
    <property type="molecule type" value="Genomic_DNA"/>
</dbReference>
<organism evidence="2 3">
    <name type="scientific">Conoideocrella luteorostrata</name>
    <dbReference type="NCBI Taxonomy" id="1105319"/>
    <lineage>
        <taxon>Eukaryota</taxon>
        <taxon>Fungi</taxon>
        <taxon>Dikarya</taxon>
        <taxon>Ascomycota</taxon>
        <taxon>Pezizomycotina</taxon>
        <taxon>Sordariomycetes</taxon>
        <taxon>Hypocreomycetidae</taxon>
        <taxon>Hypocreales</taxon>
        <taxon>Clavicipitaceae</taxon>
        <taxon>Conoideocrella</taxon>
    </lineage>
</organism>
<proteinExistence type="predicted"/>
<keyword evidence="1" id="KW-1133">Transmembrane helix</keyword>
<comment type="caution">
    <text evidence="2">The sequence shown here is derived from an EMBL/GenBank/DDBJ whole genome shotgun (WGS) entry which is preliminary data.</text>
</comment>
<gene>
    <name evidence="2" type="ORF">QQS21_009834</name>
</gene>
<name>A0AAJ0FXF3_9HYPO</name>
<keyword evidence="1" id="KW-0812">Transmembrane</keyword>
<keyword evidence="3" id="KW-1185">Reference proteome</keyword>
<sequence>MSSPSPLNRLFSLRAVPSVTTAGASIFLLVVSLVIGVVAVRFPRTSTPWSFIGCWVFFGIVVLVLGAIDLVRRWLTHSAKPPRSPNLTNTVLTAVITIFVLPILFWFIWYPKLNETAVALVEDSVDEAAFPSIALFQRSDWSSQANITVNPPPKCFTGWHNETALPCSRVAPGAPCSCAHSWDNEIEERFVWGNTTYRRLSLVSTKDVVSKRPSTLMIAQAFFNYNKTKAVQDSSRASSPGLWIAVHDPQLTITQALEAGYTRMQLFNANSETAVNVGLLRRESVNGQTVYDYQLSISSVSASDLPCDVSAQGGATAACFASLIVQFPTFDRATLKTDYVIKWTDAVAEAGAWFSFFQIVGWIFSGLAVKID</sequence>
<feature type="transmembrane region" description="Helical" evidence="1">
    <location>
        <begin position="91"/>
        <end position="110"/>
    </location>
</feature>
<keyword evidence="1" id="KW-0472">Membrane</keyword>
<evidence type="ECO:0000313" key="2">
    <source>
        <dbReference type="EMBL" id="KAK2592455.1"/>
    </source>
</evidence>